<protein>
    <recommendedName>
        <fullName evidence="3">WD40-like Beta Propeller Repeat</fullName>
    </recommendedName>
</protein>
<name>A0A1M5JTL8_9GAMM</name>
<proteinExistence type="predicted"/>
<dbReference type="STRING" id="490188.SAMN04488068_0185"/>
<dbReference type="RefSeq" id="WP_072892797.1">
    <property type="nucleotide sequence ID" value="NZ_FQWZ01000001.1"/>
</dbReference>
<evidence type="ECO:0008006" key="3">
    <source>
        <dbReference type="Google" id="ProtNLM"/>
    </source>
</evidence>
<dbReference type="EMBL" id="FQWZ01000001">
    <property type="protein sequence ID" value="SHG43599.1"/>
    <property type="molecule type" value="Genomic_DNA"/>
</dbReference>
<evidence type="ECO:0000313" key="2">
    <source>
        <dbReference type="Proteomes" id="UP000199758"/>
    </source>
</evidence>
<dbReference type="InterPro" id="IPR011042">
    <property type="entry name" value="6-blade_b-propeller_TolB-like"/>
</dbReference>
<dbReference type="SUPFAM" id="SSF75011">
    <property type="entry name" value="3-carboxy-cis,cis-mucoante lactonizing enzyme"/>
    <property type="match status" value="1"/>
</dbReference>
<dbReference type="Gene3D" id="2.120.10.30">
    <property type="entry name" value="TolB, C-terminal domain"/>
    <property type="match status" value="1"/>
</dbReference>
<dbReference type="AlphaFoldDB" id="A0A1M5JTL8"/>
<sequence>MPAIDNFRRIARGRLTRRQVLRDSFLGMGLLSIGGGLTACGGGADGSIIDGGSGGGVGGTGRLSFPELNTEPDANGLLIPKGFTSRVIAEANRPVGSTGFNWHTDPDGGAVFPAPDGGWVYVSNREFLPGGVDAIRFDAKGEIVSAYNILPGLLTRLNCGGGVTPWGTWMSGEEYDLGVIWECDPFDTTGRNVTRWRGLGTYYHEAVAVDPTTNYLYMTEDRPDGRFYRFVPTNPNVGGRPSETGTLQALRVLTSDDINAETAKGPWKIDWLDIPNPNPISIAQGDLTIGGTPTRRQVPETTAFNGGEGIWYQKGVMYVGTKGDRRVYAVDLAAQTLQVLYDDAFHQPNPVLDSVDNIVMTPGGDIVVVEDKSEANQQAVAIQPDGRIAPMVQLVGHEGSEITGPAFSPDGRFFYFSSQRGPGNGNSVGTAGITYAIEGPWYRS</sequence>
<dbReference type="OrthoDB" id="9801383at2"/>
<reference evidence="1 2" key="1">
    <citation type="submission" date="2016-11" db="EMBL/GenBank/DDBJ databases">
        <authorList>
            <person name="Jaros S."/>
            <person name="Januszkiewicz K."/>
            <person name="Wedrychowicz H."/>
        </authorList>
    </citation>
    <scope>NUCLEOTIDE SEQUENCE [LARGE SCALE GENOMIC DNA]</scope>
    <source>
        <strain evidence="1 2">CGMCC 1.7049</strain>
    </source>
</reference>
<dbReference type="Pfam" id="PF05787">
    <property type="entry name" value="PhoX"/>
    <property type="match status" value="2"/>
</dbReference>
<evidence type="ECO:0000313" key="1">
    <source>
        <dbReference type="EMBL" id="SHG43599.1"/>
    </source>
</evidence>
<dbReference type="Proteomes" id="UP000199758">
    <property type="component" value="Unassembled WGS sequence"/>
</dbReference>
<keyword evidence="2" id="KW-1185">Reference proteome</keyword>
<gene>
    <name evidence="1" type="ORF">SAMN04488068_0185</name>
</gene>
<accession>A0A1M5JTL8</accession>
<dbReference type="InterPro" id="IPR008557">
    <property type="entry name" value="PhoX"/>
</dbReference>
<dbReference type="PANTHER" id="PTHR35399">
    <property type="entry name" value="SLR8030 PROTEIN"/>
    <property type="match status" value="1"/>
</dbReference>
<dbReference type="PANTHER" id="PTHR35399:SF4">
    <property type="entry name" value="MEMBRANE PROTEIN"/>
    <property type="match status" value="1"/>
</dbReference>
<organism evidence="1 2">
    <name type="scientific">Hydrocarboniphaga daqingensis</name>
    <dbReference type="NCBI Taxonomy" id="490188"/>
    <lineage>
        <taxon>Bacteria</taxon>
        <taxon>Pseudomonadati</taxon>
        <taxon>Pseudomonadota</taxon>
        <taxon>Gammaproteobacteria</taxon>
        <taxon>Nevskiales</taxon>
        <taxon>Nevskiaceae</taxon>
        <taxon>Hydrocarboniphaga</taxon>
    </lineage>
</organism>